<keyword evidence="2" id="KW-1185">Reference proteome</keyword>
<accession>A0A6N1VEA7</accession>
<evidence type="ECO:0000313" key="2">
    <source>
        <dbReference type="Proteomes" id="UP000509367"/>
    </source>
</evidence>
<dbReference type="KEGG" id="orm:HTY61_05345"/>
<proteinExistence type="predicted"/>
<dbReference type="AlphaFoldDB" id="A0A6N1VEA7"/>
<dbReference type="RefSeq" id="WP_175275822.1">
    <property type="nucleotide sequence ID" value="NZ_CP054836.1"/>
</dbReference>
<sequence>MNVFSSFRVRNRSRDRSTDENRFESLRRFINRLESEAARELDGLRKRYDQVSADAAFASVAEENEGGEAEGSSRISALTETIMNYADRVKHLERQLAYFRQLEQDVLVAAQEIMYPVSDEKHSADR</sequence>
<name>A0A6N1VEA7_9HYPH</name>
<protein>
    <submittedName>
        <fullName evidence="1">Uncharacterized protein</fullName>
    </submittedName>
</protein>
<evidence type="ECO:0000313" key="1">
    <source>
        <dbReference type="EMBL" id="QKV17925.1"/>
    </source>
</evidence>
<reference evidence="1 2" key="1">
    <citation type="submission" date="2020-06" db="EMBL/GenBank/DDBJ databases">
        <title>Oricola thermophila sp. nov. isolated from a tidal sediments.</title>
        <authorList>
            <person name="Kwon K.K."/>
            <person name="Yang S.-H."/>
            <person name="Park M.-J."/>
        </authorList>
    </citation>
    <scope>NUCLEOTIDE SEQUENCE [LARGE SCALE GENOMIC DNA]</scope>
    <source>
        <strain evidence="1 2">MEBiC13590</strain>
    </source>
</reference>
<dbReference type="Proteomes" id="UP000509367">
    <property type="component" value="Chromosome"/>
</dbReference>
<gene>
    <name evidence="1" type="ORF">HTY61_05345</name>
</gene>
<dbReference type="EMBL" id="CP054836">
    <property type="protein sequence ID" value="QKV17925.1"/>
    <property type="molecule type" value="Genomic_DNA"/>
</dbReference>
<organism evidence="1 2">
    <name type="scientific">Oricola thermophila</name>
    <dbReference type="NCBI Taxonomy" id="2742145"/>
    <lineage>
        <taxon>Bacteria</taxon>
        <taxon>Pseudomonadati</taxon>
        <taxon>Pseudomonadota</taxon>
        <taxon>Alphaproteobacteria</taxon>
        <taxon>Hyphomicrobiales</taxon>
        <taxon>Ahrensiaceae</taxon>
        <taxon>Oricola</taxon>
    </lineage>
</organism>